<dbReference type="CDD" id="cd21454">
    <property type="entry name" value="DLC-like_TAL"/>
    <property type="match status" value="1"/>
</dbReference>
<dbReference type="PROSITE" id="PS50222">
    <property type="entry name" value="EF_HAND_2"/>
    <property type="match status" value="1"/>
</dbReference>
<dbReference type="GO" id="GO:0007017">
    <property type="term" value="P:microtubule-based process"/>
    <property type="evidence" value="ECO:0007669"/>
    <property type="project" value="InterPro"/>
</dbReference>
<dbReference type="Pfam" id="PF01221">
    <property type="entry name" value="Dynein_light"/>
    <property type="match status" value="1"/>
</dbReference>
<dbReference type="Proteomes" id="UP000324629">
    <property type="component" value="Unassembled WGS sequence"/>
</dbReference>
<dbReference type="InterPro" id="IPR001372">
    <property type="entry name" value="Dynein_light_chain_typ-1/2"/>
</dbReference>
<dbReference type="InterPro" id="IPR011992">
    <property type="entry name" value="EF-hand-dom_pair"/>
</dbReference>
<dbReference type="SMART" id="SM01375">
    <property type="entry name" value="Dynein_light"/>
    <property type="match status" value="1"/>
</dbReference>
<dbReference type="EMBL" id="QNGE01005270">
    <property type="protein sequence ID" value="KAA3672158.1"/>
    <property type="molecule type" value="Genomic_DNA"/>
</dbReference>
<protein>
    <recommendedName>
        <fullName evidence="1">EF-hand domain-containing protein</fullName>
    </recommendedName>
</protein>
<accession>A0A5J4NA68</accession>
<dbReference type="InterPro" id="IPR002048">
    <property type="entry name" value="EF_hand_dom"/>
</dbReference>
<dbReference type="InterPro" id="IPR037177">
    <property type="entry name" value="DLC_sf"/>
</dbReference>
<proteinExistence type="predicted"/>
<dbReference type="Gene3D" id="3.30.740.10">
    <property type="entry name" value="Protein Inhibitor Of Neuronal Nitric Oxide Synthase"/>
    <property type="match status" value="1"/>
</dbReference>
<organism evidence="2 3">
    <name type="scientific">Paragonimus westermani</name>
    <dbReference type="NCBI Taxonomy" id="34504"/>
    <lineage>
        <taxon>Eukaryota</taxon>
        <taxon>Metazoa</taxon>
        <taxon>Spiralia</taxon>
        <taxon>Lophotrochozoa</taxon>
        <taxon>Platyhelminthes</taxon>
        <taxon>Trematoda</taxon>
        <taxon>Digenea</taxon>
        <taxon>Plagiorchiida</taxon>
        <taxon>Troglotremata</taxon>
        <taxon>Troglotrematidae</taxon>
        <taxon>Paragonimus</taxon>
    </lineage>
</organism>
<evidence type="ECO:0000313" key="3">
    <source>
        <dbReference type="Proteomes" id="UP000324629"/>
    </source>
</evidence>
<keyword evidence="3" id="KW-1185">Reference proteome</keyword>
<comment type="caution">
    <text evidence="2">The sequence shown here is derived from an EMBL/GenBank/DDBJ whole genome shotgun (WGS) entry which is preliminary data.</text>
</comment>
<gene>
    <name evidence="2" type="ORF">DEA37_0014984</name>
</gene>
<sequence length="179" mass="20759">MEDFLNVFFKIDTDFDETITMEDLDKFAKDNHLDSGITERWASLFDKHRAGRITLETFCEVLGLKPEEALRKRRGTIAEFSGLFKVGSDVTEHASDMPVENRINISNETRSLLRKKPALTTAEVAKGLKAFLDKEYGRTWNVVITEGSFWMEYTHDVQASFQFELSKKHFLIWRITVDQ</sequence>
<dbReference type="SUPFAM" id="SSF54648">
    <property type="entry name" value="DLC"/>
    <property type="match status" value="1"/>
</dbReference>
<feature type="domain" description="EF-hand" evidence="1">
    <location>
        <begin position="1"/>
        <end position="34"/>
    </location>
</feature>
<dbReference type="AlphaFoldDB" id="A0A5J4NA68"/>
<evidence type="ECO:0000313" key="2">
    <source>
        <dbReference type="EMBL" id="KAA3672158.1"/>
    </source>
</evidence>
<reference evidence="2 3" key="1">
    <citation type="journal article" date="2019" name="Gigascience">
        <title>Whole-genome sequence of the oriental lung fluke Paragonimus westermani.</title>
        <authorList>
            <person name="Oey H."/>
            <person name="Zakrzewski M."/>
            <person name="Narain K."/>
            <person name="Devi K.R."/>
            <person name="Agatsuma T."/>
            <person name="Nawaratna S."/>
            <person name="Gobert G.N."/>
            <person name="Jones M.K."/>
            <person name="Ragan M.A."/>
            <person name="McManus D.P."/>
            <person name="Krause L."/>
        </authorList>
    </citation>
    <scope>NUCLEOTIDE SEQUENCE [LARGE SCALE GENOMIC DNA]</scope>
    <source>
        <strain evidence="2 3">IND2009</strain>
    </source>
</reference>
<dbReference type="GO" id="GO:0030286">
    <property type="term" value="C:dynein complex"/>
    <property type="evidence" value="ECO:0007669"/>
    <property type="project" value="InterPro"/>
</dbReference>
<dbReference type="SUPFAM" id="SSF47473">
    <property type="entry name" value="EF-hand"/>
    <property type="match status" value="1"/>
</dbReference>
<dbReference type="GO" id="GO:0005509">
    <property type="term" value="F:calcium ion binding"/>
    <property type="evidence" value="ECO:0007669"/>
    <property type="project" value="InterPro"/>
</dbReference>
<dbReference type="Gene3D" id="1.10.238.10">
    <property type="entry name" value="EF-hand"/>
    <property type="match status" value="1"/>
</dbReference>
<name>A0A5J4NA68_9TREM</name>
<evidence type="ECO:0000259" key="1">
    <source>
        <dbReference type="PROSITE" id="PS50222"/>
    </source>
</evidence>